<organism>
    <name type="scientific">Ixodes scapularis</name>
    <name type="common">Black-legged tick</name>
    <name type="synonym">Deer tick</name>
    <dbReference type="NCBI Taxonomy" id="6945"/>
    <lineage>
        <taxon>Eukaryota</taxon>
        <taxon>Metazoa</taxon>
        <taxon>Ecdysozoa</taxon>
        <taxon>Arthropoda</taxon>
        <taxon>Chelicerata</taxon>
        <taxon>Arachnida</taxon>
        <taxon>Acari</taxon>
        <taxon>Parasitiformes</taxon>
        <taxon>Ixodida</taxon>
        <taxon>Ixodoidea</taxon>
        <taxon>Ixodidae</taxon>
        <taxon>Ixodinae</taxon>
        <taxon>Ixodes</taxon>
    </lineage>
</organism>
<reference evidence="2" key="2">
    <citation type="submission" date="2020-05" db="UniProtKB">
        <authorList>
            <consortium name="EnsemblMetazoa"/>
        </authorList>
    </citation>
    <scope>IDENTIFICATION</scope>
    <source>
        <strain evidence="2">wikel</strain>
    </source>
</reference>
<dbReference type="PaxDb" id="6945-B7PI56"/>
<dbReference type="EMBL" id="DS716965">
    <property type="protein sequence ID" value="EEC06278.1"/>
    <property type="molecule type" value="Genomic_DNA"/>
</dbReference>
<dbReference type="VEuPathDB" id="VectorBase:ISCW004672"/>
<keyword evidence="3" id="KW-1185">Reference proteome</keyword>
<dbReference type="InParanoid" id="B7PI56"/>
<protein>
    <submittedName>
        <fullName evidence="1 2">Uncharacterized protein</fullName>
    </submittedName>
</protein>
<name>B7PI56_IXOSC</name>
<dbReference type="VEuPathDB" id="VectorBase:ISCI004672"/>
<dbReference type="HOGENOM" id="CLU_1469798_0_0_1"/>
<dbReference type="AlphaFoldDB" id="B7PI56"/>
<gene>
    <name evidence="1" type="ORF">IscW_ISCW004672</name>
</gene>
<reference evidence="1 3" key="1">
    <citation type="submission" date="2008-03" db="EMBL/GenBank/DDBJ databases">
        <title>Annotation of Ixodes scapularis.</title>
        <authorList>
            <consortium name="Ixodes scapularis Genome Project Consortium"/>
            <person name="Caler E."/>
            <person name="Hannick L.I."/>
            <person name="Bidwell S."/>
            <person name="Joardar V."/>
            <person name="Thiagarajan M."/>
            <person name="Amedeo P."/>
            <person name="Galinsky K.J."/>
            <person name="Schobel S."/>
            <person name="Inman J."/>
            <person name="Hostetler J."/>
            <person name="Miller J."/>
            <person name="Hammond M."/>
            <person name="Megy K."/>
            <person name="Lawson D."/>
            <person name="Kodira C."/>
            <person name="Sutton G."/>
            <person name="Meyer J."/>
            <person name="Hill C.A."/>
            <person name="Birren B."/>
            <person name="Nene V."/>
            <person name="Collins F."/>
            <person name="Alarcon-Chaidez F."/>
            <person name="Wikel S."/>
            <person name="Strausberg R."/>
        </authorList>
    </citation>
    <scope>NUCLEOTIDE SEQUENCE [LARGE SCALE GENOMIC DNA]</scope>
    <source>
        <strain evidence="3">Wikel</strain>
        <strain evidence="1">Wikel colony</strain>
    </source>
</reference>
<dbReference type="EnsemblMetazoa" id="ISCW004672-RA">
    <property type="protein sequence ID" value="ISCW004672-PA"/>
    <property type="gene ID" value="ISCW004672"/>
</dbReference>
<accession>B7PI56</accession>
<evidence type="ECO:0000313" key="1">
    <source>
        <dbReference type="EMBL" id="EEC06278.1"/>
    </source>
</evidence>
<dbReference type="EMBL" id="ABJB010063363">
    <property type="status" value="NOT_ANNOTATED_CDS"/>
    <property type="molecule type" value="Genomic_DNA"/>
</dbReference>
<proteinExistence type="predicted"/>
<evidence type="ECO:0000313" key="2">
    <source>
        <dbReference type="EnsemblMetazoa" id="ISCW004672-PA"/>
    </source>
</evidence>
<evidence type="ECO:0000313" key="3">
    <source>
        <dbReference type="Proteomes" id="UP000001555"/>
    </source>
</evidence>
<dbReference type="Proteomes" id="UP000001555">
    <property type="component" value="Unassembled WGS sequence"/>
</dbReference>
<sequence length="184" mass="20381">MRLLQAFATQIERLDQGGISCKAGSLRVDFKGPAAVSGTIVPVPAHTHAPHRTHCNVDRSDTGRVCRWLVVIPCKSLAWDDQPQVPMGTPAGQVPEPFRRLTITDRHPTEPRAHYALEERALLCEVCEVPEIHWPTHRAGLLHHERARATRGVGTQQAPAAHVPHDADLDAALNLLHRLRPHLL</sequence>